<reference evidence="2 3" key="1">
    <citation type="submission" date="2024-01" db="EMBL/GenBank/DDBJ databases">
        <authorList>
            <consortium name="Genoscope - CEA"/>
            <person name="William W."/>
        </authorList>
    </citation>
    <scope>NUCLEOTIDE SEQUENCE [LARGE SCALE GENOMIC DNA]</scope>
    <source>
        <strain evidence="2 3">29B2s-10</strain>
    </source>
</reference>
<dbReference type="EMBL" id="OZ004257">
    <property type="protein sequence ID" value="CAK7906545.1"/>
    <property type="molecule type" value="Genomic_DNA"/>
</dbReference>
<organism evidence="2 3">
    <name type="scientific">[Candida] anglica</name>
    <dbReference type="NCBI Taxonomy" id="148631"/>
    <lineage>
        <taxon>Eukaryota</taxon>
        <taxon>Fungi</taxon>
        <taxon>Dikarya</taxon>
        <taxon>Ascomycota</taxon>
        <taxon>Saccharomycotina</taxon>
        <taxon>Pichiomycetes</taxon>
        <taxon>Debaryomycetaceae</taxon>
        <taxon>Kurtzmaniella</taxon>
    </lineage>
</organism>
<dbReference type="Pfam" id="PF13462">
    <property type="entry name" value="Thioredoxin_4"/>
    <property type="match status" value="1"/>
</dbReference>
<protein>
    <recommendedName>
        <fullName evidence="1">Thioredoxin-like fold domain-containing protein</fullName>
    </recommendedName>
</protein>
<dbReference type="PANTHER" id="PTHR33875:SF2">
    <property type="entry name" value="ACR183CP"/>
    <property type="match status" value="1"/>
</dbReference>
<dbReference type="PANTHER" id="PTHR33875">
    <property type="entry name" value="OS09G0542200 PROTEIN"/>
    <property type="match status" value="1"/>
</dbReference>
<dbReference type="InterPro" id="IPR012336">
    <property type="entry name" value="Thioredoxin-like_fold"/>
</dbReference>
<evidence type="ECO:0000259" key="1">
    <source>
        <dbReference type="Pfam" id="PF13462"/>
    </source>
</evidence>
<proteinExistence type="predicted"/>
<dbReference type="InterPro" id="IPR036249">
    <property type="entry name" value="Thioredoxin-like_sf"/>
</dbReference>
<evidence type="ECO:0000313" key="3">
    <source>
        <dbReference type="Proteomes" id="UP001497600"/>
    </source>
</evidence>
<sequence>MISPKYATTHYFYSATELSGSKVSPNIVNVYLDYNCPFSAKIFFKLKETVIPSLQSKHPNKFQFVFVNVVQPWHPNSVYLHEFSLVVANLLREFKDEVNTNKLFWEVSDVLFKNKEEFYDSANADLNRNDIYKQIASLPGIESLKLPFSKDAILEQLLIKVQKEKGKQSNGGNGATNDIKYFTKYLRGVGVHVTPTVSINGIVNNDVSSGNEPESLVKTFEDASA</sequence>
<accession>A0ABP0EGI9</accession>
<name>A0ABP0EGI9_9ASCO</name>
<dbReference type="Gene3D" id="3.40.30.10">
    <property type="entry name" value="Glutaredoxin"/>
    <property type="match status" value="1"/>
</dbReference>
<evidence type="ECO:0000313" key="2">
    <source>
        <dbReference type="EMBL" id="CAK7906545.1"/>
    </source>
</evidence>
<dbReference type="SUPFAM" id="SSF52833">
    <property type="entry name" value="Thioredoxin-like"/>
    <property type="match status" value="1"/>
</dbReference>
<gene>
    <name evidence="2" type="ORF">CAAN4_E01266</name>
</gene>
<feature type="domain" description="Thioredoxin-like fold" evidence="1">
    <location>
        <begin position="19"/>
        <end position="206"/>
    </location>
</feature>
<keyword evidence="3" id="KW-1185">Reference proteome</keyword>
<dbReference type="Proteomes" id="UP001497600">
    <property type="component" value="Chromosome E"/>
</dbReference>